<feature type="chain" id="PRO_5042272537" description="Secreted protein" evidence="1">
    <location>
        <begin position="25"/>
        <end position="70"/>
    </location>
</feature>
<protein>
    <recommendedName>
        <fullName evidence="4">Secreted protein</fullName>
    </recommendedName>
</protein>
<proteinExistence type="predicted"/>
<feature type="signal peptide" evidence="1">
    <location>
        <begin position="1"/>
        <end position="24"/>
    </location>
</feature>
<evidence type="ECO:0000256" key="1">
    <source>
        <dbReference type="SAM" id="SignalP"/>
    </source>
</evidence>
<gene>
    <name evidence="2" type="ORF">RRG08_013436</name>
</gene>
<reference evidence="2" key="1">
    <citation type="journal article" date="2023" name="G3 (Bethesda)">
        <title>A reference genome for the long-term kleptoplast-retaining sea slug Elysia crispata morphotype clarki.</title>
        <authorList>
            <person name="Eastman K.E."/>
            <person name="Pendleton A.L."/>
            <person name="Shaikh M.A."/>
            <person name="Suttiyut T."/>
            <person name="Ogas R."/>
            <person name="Tomko P."/>
            <person name="Gavelis G."/>
            <person name="Widhalm J.R."/>
            <person name="Wisecaver J.H."/>
        </authorList>
    </citation>
    <scope>NUCLEOTIDE SEQUENCE</scope>
    <source>
        <strain evidence="2">ECLA1</strain>
    </source>
</reference>
<sequence>MGPSLWISLWFYLGFITHKSLVFGENDLAYVSVARCRIQCLKKNQTAEDDKIRPTGAAGLSVSVRIRHSV</sequence>
<dbReference type="EMBL" id="JAWDGP010003607">
    <property type="protein sequence ID" value="KAK3772743.1"/>
    <property type="molecule type" value="Genomic_DNA"/>
</dbReference>
<comment type="caution">
    <text evidence="2">The sequence shown here is derived from an EMBL/GenBank/DDBJ whole genome shotgun (WGS) entry which is preliminary data.</text>
</comment>
<dbReference type="AlphaFoldDB" id="A0AAE0ZP69"/>
<accession>A0AAE0ZP69</accession>
<evidence type="ECO:0000313" key="2">
    <source>
        <dbReference type="EMBL" id="KAK3772743.1"/>
    </source>
</evidence>
<evidence type="ECO:0008006" key="4">
    <source>
        <dbReference type="Google" id="ProtNLM"/>
    </source>
</evidence>
<keyword evidence="3" id="KW-1185">Reference proteome</keyword>
<organism evidence="2 3">
    <name type="scientific">Elysia crispata</name>
    <name type="common">lettuce slug</name>
    <dbReference type="NCBI Taxonomy" id="231223"/>
    <lineage>
        <taxon>Eukaryota</taxon>
        <taxon>Metazoa</taxon>
        <taxon>Spiralia</taxon>
        <taxon>Lophotrochozoa</taxon>
        <taxon>Mollusca</taxon>
        <taxon>Gastropoda</taxon>
        <taxon>Heterobranchia</taxon>
        <taxon>Euthyneura</taxon>
        <taxon>Panpulmonata</taxon>
        <taxon>Sacoglossa</taxon>
        <taxon>Placobranchoidea</taxon>
        <taxon>Plakobranchidae</taxon>
        <taxon>Elysia</taxon>
    </lineage>
</organism>
<keyword evidence="1" id="KW-0732">Signal</keyword>
<evidence type="ECO:0000313" key="3">
    <source>
        <dbReference type="Proteomes" id="UP001283361"/>
    </source>
</evidence>
<dbReference type="Proteomes" id="UP001283361">
    <property type="component" value="Unassembled WGS sequence"/>
</dbReference>
<name>A0AAE0ZP69_9GAST</name>